<dbReference type="EMBL" id="BMQL01000013">
    <property type="protein sequence ID" value="GGR11359.1"/>
    <property type="molecule type" value="Genomic_DNA"/>
</dbReference>
<reference evidence="1" key="1">
    <citation type="journal article" date="2014" name="Int. J. Syst. Evol. Microbiol.">
        <title>Complete genome sequence of Corynebacterium casei LMG S-19264T (=DSM 44701T), isolated from a smear-ripened cheese.</title>
        <authorList>
            <consortium name="US DOE Joint Genome Institute (JGI-PGF)"/>
            <person name="Walter F."/>
            <person name="Albersmeier A."/>
            <person name="Kalinowski J."/>
            <person name="Ruckert C."/>
        </authorList>
    </citation>
    <scope>NUCLEOTIDE SEQUENCE</scope>
    <source>
        <strain evidence="1">JCM 31311</strain>
    </source>
</reference>
<protein>
    <submittedName>
        <fullName evidence="1">Uncharacterized protein</fullName>
    </submittedName>
</protein>
<evidence type="ECO:0000313" key="1">
    <source>
        <dbReference type="EMBL" id="GGR11359.1"/>
    </source>
</evidence>
<name>A0A918F5Z7_9DEIO</name>
<gene>
    <name evidence="1" type="ORF">GCM10008957_25120</name>
</gene>
<comment type="caution">
    <text evidence="1">The sequence shown here is derived from an EMBL/GenBank/DDBJ whole genome shotgun (WGS) entry which is preliminary data.</text>
</comment>
<accession>A0A918F5Z7</accession>
<sequence>MHDDLLDVLLGCGCRKRCCCKQPVQEPPKPAGNLFQTAPRTLPPLRIPDDSPFVAPLYPERESPQLPQPNHAPALTHVLEHGEYTAVTAFGEAGFQTGILLDDGTIDSTSYAVIDHQARTYSSLHVTRQTDVHFGSGLGGANDTPLAMASGLFNSFGPLAAGLGTRTFTLEGQAPHAVDPVELLNQYVPFELRDVVGIGLCLVAPPYRERFGYTSEGTVSFTYTFTDTLEPTHLYAGGDLPAGSHTQTVNGAAPARQFQYLNEVLVDVLVKNVHEVQGVTQGDGQYTYLDRRPDVAALINYYVSSPSIGTLENCLLERRPMHITRQALNGSTLLSVERDVAGIVWHQASGIEPIQPYLGGALVLSGTVEHEGETVLQSGFAVTVATYYAQDAPPNPALYVPDRPFSVRSSVVQGKSFTVLHVDNTLSTWTASVNGAALPGTWTSWTAFEDAAGLTLVLGTDDGVTVLPGLDTAHARTATWAQLLADLRQPDGTVADYLGAHSGHHSFPGDRGYLHLSGTGGLRWIALGTWDAYRDVPADEWRAQQLSKPRTRAAFRAGQTHVPPAPTPTRPSHGLSLWDVYSLGGSVGTE</sequence>
<dbReference type="RefSeq" id="WP_189090857.1">
    <property type="nucleotide sequence ID" value="NZ_BMQL01000013.1"/>
</dbReference>
<organism evidence="1 2">
    <name type="scientific">Deinococcus ruber</name>
    <dbReference type="NCBI Taxonomy" id="1848197"/>
    <lineage>
        <taxon>Bacteria</taxon>
        <taxon>Thermotogati</taxon>
        <taxon>Deinococcota</taxon>
        <taxon>Deinococci</taxon>
        <taxon>Deinococcales</taxon>
        <taxon>Deinococcaceae</taxon>
        <taxon>Deinococcus</taxon>
    </lineage>
</organism>
<dbReference type="AlphaFoldDB" id="A0A918F5Z7"/>
<evidence type="ECO:0000313" key="2">
    <source>
        <dbReference type="Proteomes" id="UP000603865"/>
    </source>
</evidence>
<dbReference type="Proteomes" id="UP000603865">
    <property type="component" value="Unassembled WGS sequence"/>
</dbReference>
<keyword evidence="2" id="KW-1185">Reference proteome</keyword>
<proteinExistence type="predicted"/>
<reference evidence="1" key="2">
    <citation type="submission" date="2020-09" db="EMBL/GenBank/DDBJ databases">
        <authorList>
            <person name="Sun Q."/>
            <person name="Ohkuma M."/>
        </authorList>
    </citation>
    <scope>NUCLEOTIDE SEQUENCE</scope>
    <source>
        <strain evidence="1">JCM 31311</strain>
    </source>
</reference>